<dbReference type="AlphaFoldDB" id="A0A180GXS9"/>
<proteinExistence type="predicted"/>
<dbReference type="VEuPathDB" id="FungiDB:PTTG_11817"/>
<protein>
    <submittedName>
        <fullName evidence="1 2">Uncharacterized protein</fullName>
    </submittedName>
</protein>
<reference evidence="1" key="1">
    <citation type="submission" date="2009-11" db="EMBL/GenBank/DDBJ databases">
        <authorList>
            <consortium name="The Broad Institute Genome Sequencing Platform"/>
            <person name="Ward D."/>
            <person name="Feldgarden M."/>
            <person name="Earl A."/>
            <person name="Young S.K."/>
            <person name="Zeng Q."/>
            <person name="Koehrsen M."/>
            <person name="Alvarado L."/>
            <person name="Berlin A."/>
            <person name="Bochicchio J."/>
            <person name="Borenstein D."/>
            <person name="Chapman S.B."/>
            <person name="Chen Z."/>
            <person name="Engels R."/>
            <person name="Freedman E."/>
            <person name="Gellesch M."/>
            <person name="Goldberg J."/>
            <person name="Griggs A."/>
            <person name="Gujja S."/>
            <person name="Heilman E."/>
            <person name="Heiman D."/>
            <person name="Hepburn T."/>
            <person name="Howarth C."/>
            <person name="Jen D."/>
            <person name="Larson L."/>
            <person name="Lewis B."/>
            <person name="Mehta T."/>
            <person name="Park D."/>
            <person name="Pearson M."/>
            <person name="Roberts A."/>
            <person name="Saif S."/>
            <person name="Shea T."/>
            <person name="Shenoy N."/>
            <person name="Sisk P."/>
            <person name="Stolte C."/>
            <person name="Sykes S."/>
            <person name="Thomson T."/>
            <person name="Walk T."/>
            <person name="White J."/>
            <person name="Yandava C."/>
            <person name="Izard J."/>
            <person name="Baranova O.V."/>
            <person name="Blanton J.M."/>
            <person name="Tanner A.C."/>
            <person name="Dewhirst F.E."/>
            <person name="Haas B."/>
            <person name="Nusbaum C."/>
            <person name="Birren B."/>
        </authorList>
    </citation>
    <scope>NUCLEOTIDE SEQUENCE [LARGE SCALE GENOMIC DNA]</scope>
    <source>
        <strain evidence="1">1-1 BBBD Race 1</strain>
    </source>
</reference>
<dbReference type="EnsemblFungi" id="PTTG_11817-t43_1">
    <property type="protein sequence ID" value="PTTG_11817-t43_1-p1"/>
    <property type="gene ID" value="PTTG_11817"/>
</dbReference>
<evidence type="ECO:0000313" key="1">
    <source>
        <dbReference type="EMBL" id="OAV97540.1"/>
    </source>
</evidence>
<reference evidence="2 3" key="3">
    <citation type="journal article" date="2017" name="G3 (Bethesda)">
        <title>Comparative analysis highlights variable genome content of wheat rusts and divergence of the mating loci.</title>
        <authorList>
            <person name="Cuomo C.A."/>
            <person name="Bakkeren G."/>
            <person name="Khalil H.B."/>
            <person name="Panwar V."/>
            <person name="Joly D."/>
            <person name="Linning R."/>
            <person name="Sakthikumar S."/>
            <person name="Song X."/>
            <person name="Adiconis X."/>
            <person name="Fan L."/>
            <person name="Goldberg J.M."/>
            <person name="Levin J.Z."/>
            <person name="Young S."/>
            <person name="Zeng Q."/>
            <person name="Anikster Y."/>
            <person name="Bruce M."/>
            <person name="Wang M."/>
            <person name="Yin C."/>
            <person name="McCallum B."/>
            <person name="Szabo L.J."/>
            <person name="Hulbert S."/>
            <person name="Chen X."/>
            <person name="Fellers J.P."/>
        </authorList>
    </citation>
    <scope>NUCLEOTIDE SEQUENCE</scope>
    <source>
        <strain evidence="2">isolate 1-1 / race 1 (BBBD)</strain>
        <strain evidence="3">Isolate 1-1 / race 1 (BBBD)</strain>
    </source>
</reference>
<name>A0A180GXS9_PUCT1</name>
<organism evidence="1">
    <name type="scientific">Puccinia triticina (isolate 1-1 / race 1 (BBBD))</name>
    <name type="common">Brown leaf rust fungus</name>
    <dbReference type="NCBI Taxonomy" id="630390"/>
    <lineage>
        <taxon>Eukaryota</taxon>
        <taxon>Fungi</taxon>
        <taxon>Dikarya</taxon>
        <taxon>Basidiomycota</taxon>
        <taxon>Pucciniomycotina</taxon>
        <taxon>Pucciniomycetes</taxon>
        <taxon>Pucciniales</taxon>
        <taxon>Pucciniaceae</taxon>
        <taxon>Puccinia</taxon>
    </lineage>
</organism>
<gene>
    <name evidence="1" type="ORF">PTTG_11817</name>
</gene>
<keyword evidence="3" id="KW-1185">Reference proteome</keyword>
<reference evidence="1" key="2">
    <citation type="submission" date="2016-05" db="EMBL/GenBank/DDBJ databases">
        <title>Comparative analysis highlights variable genome content of wheat rusts and divergence of the mating loci.</title>
        <authorList>
            <person name="Cuomo C.A."/>
            <person name="Bakkeren G."/>
            <person name="Szabo L."/>
            <person name="Khalil H."/>
            <person name="Joly D."/>
            <person name="Goldberg J."/>
            <person name="Young S."/>
            <person name="Zeng Q."/>
            <person name="Fellers J."/>
        </authorList>
    </citation>
    <scope>NUCLEOTIDE SEQUENCE [LARGE SCALE GENOMIC DNA]</scope>
    <source>
        <strain evidence="1">1-1 BBBD Race 1</strain>
    </source>
</reference>
<evidence type="ECO:0000313" key="3">
    <source>
        <dbReference type="Proteomes" id="UP000005240"/>
    </source>
</evidence>
<evidence type="ECO:0000313" key="2">
    <source>
        <dbReference type="EnsemblFungi" id="PTTG_11817-t43_1-p1"/>
    </source>
</evidence>
<dbReference type="EMBL" id="ADAS02000012">
    <property type="protein sequence ID" value="OAV97540.1"/>
    <property type="molecule type" value="Genomic_DNA"/>
</dbReference>
<reference evidence="2" key="4">
    <citation type="submission" date="2025-05" db="UniProtKB">
        <authorList>
            <consortium name="EnsemblFungi"/>
        </authorList>
    </citation>
    <scope>IDENTIFICATION</scope>
    <source>
        <strain evidence="2">isolate 1-1 / race 1 (BBBD)</strain>
    </source>
</reference>
<accession>A0A180GXS9</accession>
<sequence length="88" mass="9360">MAATAEAFPRTWGDNLGPLYSANSKKLCAVASGNDATNVITENSNNLSSLNSLQNNSEDRAEQLKRSSHILAISFSTSLADRITSPCT</sequence>
<dbReference type="Proteomes" id="UP000005240">
    <property type="component" value="Unassembled WGS sequence"/>
</dbReference>